<comment type="subunit">
    <text evidence="5 6">Supercomplex made of cofactors A to E. Cofactors A and D function by capturing and stabilizing tubulin in a quasi-native conformation. Cofactor E binds to the cofactor D-tubulin complex; interaction with cofactor C then causes the release of tubulin polypeptides that are committed to the native state.</text>
</comment>
<dbReference type="PANTHER" id="PTHR21500">
    <property type="entry name" value="TUBULIN-SPECIFIC CHAPERONE A"/>
    <property type="match status" value="1"/>
</dbReference>
<keyword evidence="4 6" id="KW-0143">Chaperone</keyword>
<dbReference type="Gene3D" id="1.20.58.90">
    <property type="match status" value="1"/>
</dbReference>
<organism evidence="10">
    <name type="scientific">Gongylonema pulchrum</name>
    <dbReference type="NCBI Taxonomy" id="637853"/>
    <lineage>
        <taxon>Eukaryota</taxon>
        <taxon>Metazoa</taxon>
        <taxon>Ecdysozoa</taxon>
        <taxon>Nematoda</taxon>
        <taxon>Chromadorea</taxon>
        <taxon>Rhabditida</taxon>
        <taxon>Spirurina</taxon>
        <taxon>Spiruromorpha</taxon>
        <taxon>Spiruroidea</taxon>
        <taxon>Gongylonematidae</taxon>
        <taxon>Gongylonema</taxon>
    </lineage>
</organism>
<keyword evidence="6" id="KW-0963">Cytoplasm</keyword>
<evidence type="ECO:0000256" key="3">
    <source>
        <dbReference type="ARBA" id="ARBA00015002"/>
    </source>
</evidence>
<dbReference type="Pfam" id="PF02970">
    <property type="entry name" value="TBCA"/>
    <property type="match status" value="1"/>
</dbReference>
<dbReference type="PANTHER" id="PTHR21500:SF0">
    <property type="entry name" value="TUBULIN-SPECIFIC CHAPERONE A"/>
    <property type="match status" value="1"/>
</dbReference>
<sequence>MADCAGALKELTIKTGVVKRLIKELNSYQKEAEKESMKLEAMKAQGDTTDRYAIKKQAEIVEVVLFFLYIYKKNTYKFNGFNIANPITASLHPLFLLLKIVFISDVIG</sequence>
<keyword evidence="7" id="KW-0175">Coiled coil</keyword>
<evidence type="ECO:0000313" key="10">
    <source>
        <dbReference type="WBParaSite" id="GPUH_0001882901-mRNA-1"/>
    </source>
</evidence>
<keyword evidence="6" id="KW-0493">Microtubule</keyword>
<comment type="subcellular location">
    <subcellularLocation>
        <location evidence="6">Cytoplasm</location>
        <location evidence="6">Cytoskeleton</location>
    </subcellularLocation>
</comment>
<evidence type="ECO:0000256" key="5">
    <source>
        <dbReference type="ARBA" id="ARBA00026055"/>
    </source>
</evidence>
<keyword evidence="9" id="KW-1185">Reference proteome</keyword>
<evidence type="ECO:0000256" key="1">
    <source>
        <dbReference type="ARBA" id="ARBA00003046"/>
    </source>
</evidence>
<dbReference type="GO" id="GO:0005829">
    <property type="term" value="C:cytosol"/>
    <property type="evidence" value="ECO:0007669"/>
    <property type="project" value="TreeGrafter"/>
</dbReference>
<dbReference type="InterPro" id="IPR036126">
    <property type="entry name" value="TBCA_sf"/>
</dbReference>
<dbReference type="GO" id="GO:0007023">
    <property type="term" value="P:post-chaperonin tubulin folding pathway"/>
    <property type="evidence" value="ECO:0007669"/>
    <property type="project" value="UniProtKB-UniRule"/>
</dbReference>
<evidence type="ECO:0000256" key="7">
    <source>
        <dbReference type="SAM" id="Coils"/>
    </source>
</evidence>
<feature type="coiled-coil region" evidence="7">
    <location>
        <begin position="18"/>
        <end position="45"/>
    </location>
</feature>
<name>A0A183ECW3_9BILA</name>
<accession>A0A183ECW3</accession>
<dbReference type="AlphaFoldDB" id="A0A183ECW3"/>
<dbReference type="SUPFAM" id="SSF46988">
    <property type="entry name" value="Tubulin chaperone cofactor A"/>
    <property type="match status" value="1"/>
</dbReference>
<dbReference type="OrthoDB" id="296187at2759"/>
<comment type="similarity">
    <text evidence="2 6">Belongs to the TBCA family.</text>
</comment>
<dbReference type="GO" id="GO:0005874">
    <property type="term" value="C:microtubule"/>
    <property type="evidence" value="ECO:0007669"/>
    <property type="project" value="UniProtKB-KW"/>
</dbReference>
<evidence type="ECO:0000313" key="8">
    <source>
        <dbReference type="EMBL" id="VDN32487.1"/>
    </source>
</evidence>
<reference evidence="8 9" key="2">
    <citation type="submission" date="2018-11" db="EMBL/GenBank/DDBJ databases">
        <authorList>
            <consortium name="Pathogen Informatics"/>
        </authorList>
    </citation>
    <scope>NUCLEOTIDE SEQUENCE [LARGE SCALE GENOMIC DNA]</scope>
</reference>
<keyword evidence="6" id="KW-0206">Cytoskeleton</keyword>
<evidence type="ECO:0000256" key="2">
    <source>
        <dbReference type="ARBA" id="ARBA00006806"/>
    </source>
</evidence>
<dbReference type="InterPro" id="IPR004226">
    <property type="entry name" value="TBCA"/>
</dbReference>
<evidence type="ECO:0000256" key="4">
    <source>
        <dbReference type="ARBA" id="ARBA00023186"/>
    </source>
</evidence>
<dbReference type="Proteomes" id="UP000271098">
    <property type="component" value="Unassembled WGS sequence"/>
</dbReference>
<protein>
    <recommendedName>
        <fullName evidence="3 6">Tubulin-specific chaperone A</fullName>
    </recommendedName>
</protein>
<evidence type="ECO:0000256" key="6">
    <source>
        <dbReference type="RuleBase" id="RU364030"/>
    </source>
</evidence>
<gene>
    <name evidence="8" type="ORF">GPUH_LOCUS18804</name>
</gene>
<reference evidence="10" key="1">
    <citation type="submission" date="2016-06" db="UniProtKB">
        <authorList>
            <consortium name="WormBaseParasite"/>
        </authorList>
    </citation>
    <scope>IDENTIFICATION</scope>
</reference>
<dbReference type="GO" id="GO:0048487">
    <property type="term" value="F:beta-tubulin binding"/>
    <property type="evidence" value="ECO:0007669"/>
    <property type="project" value="InterPro"/>
</dbReference>
<evidence type="ECO:0000313" key="9">
    <source>
        <dbReference type="Proteomes" id="UP000271098"/>
    </source>
</evidence>
<proteinExistence type="inferred from homology"/>
<dbReference type="WBParaSite" id="GPUH_0001882901-mRNA-1">
    <property type="protein sequence ID" value="GPUH_0001882901-mRNA-1"/>
    <property type="gene ID" value="GPUH_0001882901"/>
</dbReference>
<comment type="function">
    <text evidence="1">Tubulin-folding protein; involved in the early step of the tubulin folding pathway.</text>
</comment>
<dbReference type="GO" id="GO:0007021">
    <property type="term" value="P:tubulin complex assembly"/>
    <property type="evidence" value="ECO:0007669"/>
    <property type="project" value="UniProtKB-UniRule"/>
</dbReference>
<dbReference type="EMBL" id="UYRT01087369">
    <property type="protein sequence ID" value="VDN32487.1"/>
    <property type="molecule type" value="Genomic_DNA"/>
</dbReference>